<accession>A0A402A4E4</accession>
<keyword evidence="8 9" id="KW-0472">Membrane</keyword>
<evidence type="ECO:0000256" key="7">
    <source>
        <dbReference type="ARBA" id="ARBA00023010"/>
    </source>
</evidence>
<comment type="similarity">
    <text evidence="9">Belongs to the TatA/E family.</text>
</comment>
<dbReference type="RefSeq" id="WP_126581472.1">
    <property type="nucleotide sequence ID" value="NZ_BIFR01000001.1"/>
</dbReference>
<evidence type="ECO:0000313" key="11">
    <source>
        <dbReference type="Proteomes" id="UP000287352"/>
    </source>
</evidence>
<evidence type="ECO:0000256" key="5">
    <source>
        <dbReference type="ARBA" id="ARBA00022927"/>
    </source>
</evidence>
<evidence type="ECO:0000313" key="10">
    <source>
        <dbReference type="EMBL" id="GCE13990.1"/>
    </source>
</evidence>
<sequence length="100" mass="11091">MPIGFRPLDIIVIAVVALLIFGPKKLPELSRSIGASIQQFKKGIDDLKNPEPQASVEQPLHRSAADLRLELEALERELANKQAAPMYHDAPHTEKAPNFE</sequence>
<name>A0A402A4E4_9CHLR</name>
<proteinExistence type="inferred from homology"/>
<comment type="caution">
    <text evidence="10">The sequence shown here is derived from an EMBL/GenBank/DDBJ whole genome shotgun (WGS) entry which is preliminary data.</text>
</comment>
<protein>
    <recommendedName>
        <fullName evidence="9">Sec-independent protein translocase protein TatA</fullName>
    </recommendedName>
</protein>
<evidence type="ECO:0000256" key="3">
    <source>
        <dbReference type="ARBA" id="ARBA00022475"/>
    </source>
</evidence>
<comment type="function">
    <text evidence="9">Part of the twin-arginine translocation (Tat) system that transports large folded proteins containing a characteristic twin-arginine motif in their signal peptide across membranes. TatA could form the protein-conducting channel of the Tat system.</text>
</comment>
<evidence type="ECO:0000256" key="1">
    <source>
        <dbReference type="ARBA" id="ARBA00004162"/>
    </source>
</evidence>
<keyword evidence="2 9" id="KW-0813">Transport</keyword>
<organism evidence="10 11">
    <name type="scientific">Tengunoibacter tsumagoiensis</name>
    <dbReference type="NCBI Taxonomy" id="2014871"/>
    <lineage>
        <taxon>Bacteria</taxon>
        <taxon>Bacillati</taxon>
        <taxon>Chloroflexota</taxon>
        <taxon>Ktedonobacteria</taxon>
        <taxon>Ktedonobacterales</taxon>
        <taxon>Dictyobacteraceae</taxon>
        <taxon>Tengunoibacter</taxon>
    </lineage>
</organism>
<dbReference type="Gene3D" id="1.20.5.3310">
    <property type="match status" value="1"/>
</dbReference>
<comment type="subunit">
    <text evidence="9">Forms a complex with TatC.</text>
</comment>
<dbReference type="HAMAP" id="MF_00236">
    <property type="entry name" value="TatA_E"/>
    <property type="match status" value="1"/>
</dbReference>
<evidence type="ECO:0000256" key="9">
    <source>
        <dbReference type="HAMAP-Rule" id="MF_00236"/>
    </source>
</evidence>
<keyword evidence="7 9" id="KW-0811">Translocation</keyword>
<dbReference type="GO" id="GO:0043953">
    <property type="term" value="P:protein transport by the Tat complex"/>
    <property type="evidence" value="ECO:0007669"/>
    <property type="project" value="UniProtKB-UniRule"/>
</dbReference>
<keyword evidence="11" id="KW-1185">Reference proteome</keyword>
<keyword evidence="5 9" id="KW-0653">Protein transport</keyword>
<gene>
    <name evidence="9" type="primary">tatA</name>
    <name evidence="10" type="ORF">KTT_38490</name>
</gene>
<keyword evidence="4 9" id="KW-0812">Transmembrane</keyword>
<keyword evidence="3 9" id="KW-1003">Cell membrane</keyword>
<evidence type="ECO:0000256" key="4">
    <source>
        <dbReference type="ARBA" id="ARBA00022692"/>
    </source>
</evidence>
<evidence type="ECO:0000256" key="2">
    <source>
        <dbReference type="ARBA" id="ARBA00022448"/>
    </source>
</evidence>
<evidence type="ECO:0000256" key="8">
    <source>
        <dbReference type="ARBA" id="ARBA00023136"/>
    </source>
</evidence>
<dbReference type="GO" id="GO:0008320">
    <property type="term" value="F:protein transmembrane transporter activity"/>
    <property type="evidence" value="ECO:0007669"/>
    <property type="project" value="UniProtKB-UniRule"/>
</dbReference>
<dbReference type="PANTHER" id="PTHR42982">
    <property type="entry name" value="SEC-INDEPENDENT PROTEIN TRANSLOCASE PROTEIN TATA"/>
    <property type="match status" value="1"/>
</dbReference>
<dbReference type="PANTHER" id="PTHR42982:SF1">
    <property type="entry name" value="SEC-INDEPENDENT PROTEIN TRANSLOCASE PROTEIN TATA"/>
    <property type="match status" value="1"/>
</dbReference>
<dbReference type="Proteomes" id="UP000287352">
    <property type="component" value="Unassembled WGS sequence"/>
</dbReference>
<dbReference type="Pfam" id="PF02416">
    <property type="entry name" value="TatA_B_E"/>
    <property type="match status" value="1"/>
</dbReference>
<evidence type="ECO:0000256" key="6">
    <source>
        <dbReference type="ARBA" id="ARBA00022989"/>
    </source>
</evidence>
<dbReference type="OrthoDB" id="9800908at2"/>
<dbReference type="InterPro" id="IPR003369">
    <property type="entry name" value="TatA/B/E"/>
</dbReference>
<keyword evidence="6 9" id="KW-1133">Transmembrane helix</keyword>
<dbReference type="AlphaFoldDB" id="A0A402A4E4"/>
<dbReference type="NCBIfam" id="TIGR01411">
    <property type="entry name" value="tatAE"/>
    <property type="match status" value="1"/>
</dbReference>
<comment type="subcellular location">
    <subcellularLocation>
        <location evidence="1 9">Cell membrane</location>
        <topology evidence="1 9">Single-pass membrane protein</topology>
    </subcellularLocation>
</comment>
<dbReference type="GO" id="GO:0033281">
    <property type="term" value="C:TAT protein transport complex"/>
    <property type="evidence" value="ECO:0007669"/>
    <property type="project" value="UniProtKB-UniRule"/>
</dbReference>
<reference evidence="11" key="1">
    <citation type="submission" date="2018-12" db="EMBL/GenBank/DDBJ databases">
        <title>Tengunoibacter tsumagoiensis gen. nov., sp. nov., Dictyobacter kobayashii sp. nov., D. alpinus sp. nov., and D. joshuensis sp. nov. and description of Dictyobacteraceae fam. nov. within the order Ktedonobacterales isolated from Tengu-no-mugimeshi.</title>
        <authorList>
            <person name="Wang C.M."/>
            <person name="Zheng Y."/>
            <person name="Sakai Y."/>
            <person name="Toyoda A."/>
            <person name="Minakuchi Y."/>
            <person name="Abe K."/>
            <person name="Yokota A."/>
            <person name="Yabe S."/>
        </authorList>
    </citation>
    <scope>NUCLEOTIDE SEQUENCE [LARGE SCALE GENOMIC DNA]</scope>
    <source>
        <strain evidence="11">Uno3</strain>
    </source>
</reference>
<dbReference type="InterPro" id="IPR006312">
    <property type="entry name" value="TatA/E"/>
</dbReference>
<dbReference type="EMBL" id="BIFR01000001">
    <property type="protein sequence ID" value="GCE13990.1"/>
    <property type="molecule type" value="Genomic_DNA"/>
</dbReference>